<proteinExistence type="predicted"/>
<dbReference type="InterPro" id="IPR011703">
    <property type="entry name" value="ATPase_AAA-3"/>
</dbReference>
<keyword evidence="4" id="KW-1185">Reference proteome</keyword>
<dbReference type="GO" id="GO:0016887">
    <property type="term" value="F:ATP hydrolysis activity"/>
    <property type="evidence" value="ECO:0007669"/>
    <property type="project" value="InterPro"/>
</dbReference>
<gene>
    <name evidence="3" type="ORF">LKD48_03010</name>
</gene>
<organism evidence="3 4">
    <name type="scientific">Anthropogastromicrobium aceti</name>
    <dbReference type="NCBI Taxonomy" id="2981768"/>
    <lineage>
        <taxon>Bacteria</taxon>
        <taxon>Bacillati</taxon>
        <taxon>Bacillota</taxon>
        <taxon>Clostridia</taxon>
        <taxon>Lachnospirales</taxon>
        <taxon>Lachnospiraceae</taxon>
        <taxon>Anthropogastromicrobium</taxon>
    </lineage>
</organism>
<dbReference type="Gene3D" id="1.10.8.80">
    <property type="entry name" value="Magnesium chelatase subunit I, C-Terminal domain"/>
    <property type="match status" value="1"/>
</dbReference>
<comment type="caution">
    <text evidence="3">The sequence shown here is derived from an EMBL/GenBank/DDBJ whole genome shotgun (WGS) entry which is preliminary data.</text>
</comment>
<accession>A0AAE3E224</accession>
<dbReference type="InterPro" id="IPR050764">
    <property type="entry name" value="CbbQ/NirQ/NorQ/GpvN"/>
</dbReference>
<dbReference type="PANTHER" id="PTHR42759">
    <property type="entry name" value="MOXR FAMILY PROTEIN"/>
    <property type="match status" value="1"/>
</dbReference>
<evidence type="ECO:0000259" key="2">
    <source>
        <dbReference type="Pfam" id="PF17863"/>
    </source>
</evidence>
<feature type="domain" description="ChlI/MoxR AAA lid" evidence="2">
    <location>
        <begin position="232"/>
        <end position="303"/>
    </location>
</feature>
<dbReference type="Gene3D" id="3.40.50.300">
    <property type="entry name" value="P-loop containing nucleotide triphosphate hydrolases"/>
    <property type="match status" value="1"/>
</dbReference>
<dbReference type="CDD" id="cd00009">
    <property type="entry name" value="AAA"/>
    <property type="match status" value="1"/>
</dbReference>
<dbReference type="GO" id="GO:0005524">
    <property type="term" value="F:ATP binding"/>
    <property type="evidence" value="ECO:0007669"/>
    <property type="project" value="InterPro"/>
</dbReference>
<dbReference type="PIRSF" id="PIRSF002849">
    <property type="entry name" value="AAA_ATPase_chaperone_MoxR_prd"/>
    <property type="match status" value="1"/>
</dbReference>
<reference evidence="3 4" key="1">
    <citation type="submission" date="2021-10" db="EMBL/GenBank/DDBJ databases">
        <title>Anaerobic single-cell dispensing facilitates the cultivation of human gut bacteria.</title>
        <authorList>
            <person name="Afrizal A."/>
        </authorList>
    </citation>
    <scope>NUCLEOTIDE SEQUENCE [LARGE SCALE GENOMIC DNA]</scope>
    <source>
        <strain evidence="3 4">CLA-AA-H224</strain>
    </source>
</reference>
<dbReference type="Proteomes" id="UP001198200">
    <property type="component" value="Unassembled WGS sequence"/>
</dbReference>
<dbReference type="RefSeq" id="WP_066556979.1">
    <property type="nucleotide sequence ID" value="NZ_JAJEQN010000005.1"/>
</dbReference>
<dbReference type="InterPro" id="IPR041628">
    <property type="entry name" value="ChlI/MoxR_AAA_lid"/>
</dbReference>
<dbReference type="EMBL" id="JAJEQN010000005">
    <property type="protein sequence ID" value="MCC2220619.1"/>
    <property type="molecule type" value="Genomic_DNA"/>
</dbReference>
<dbReference type="AlphaFoldDB" id="A0AAE3E224"/>
<dbReference type="Pfam" id="PF17863">
    <property type="entry name" value="AAA_lid_2"/>
    <property type="match status" value="1"/>
</dbReference>
<dbReference type="PANTHER" id="PTHR42759:SF5">
    <property type="entry name" value="METHANOL DEHYDROGENASE REGULATOR"/>
    <property type="match status" value="1"/>
</dbReference>
<name>A0AAE3E224_9FIRM</name>
<sequence>MENIQNVKKVWQAIDDIKKVIKGKDESLNKLMCTMLAGGHILMEDIPGVGKTTLALAFSKALSLKQKRMQFTPDVLPSDVCGYHMYQKDTGKFVYYPGAVMCNLFLADEINRTSPKTQSALLEVMEEGTVTIDAVKREVPQPFMVIATENPTGSSGTQLLPESQLDRFMVRMSLGYPSQADEISMMKSKKEYSVDDIPASLTVEDILEMKKEVEKVFIHDLIYQYTTDLVNATRKHQYLTLGVSPRGTLALINMASAHAYLQERDYVVPADVAAVFTDVCAHRLILNTKAKVGGLTAEGILEQILKLIPQPKAK</sequence>
<dbReference type="SUPFAM" id="SSF52540">
    <property type="entry name" value="P-loop containing nucleoside triphosphate hydrolases"/>
    <property type="match status" value="1"/>
</dbReference>
<feature type="domain" description="ATPase AAA-3" evidence="1">
    <location>
        <begin position="40"/>
        <end position="170"/>
    </location>
</feature>
<dbReference type="InterPro" id="IPR027417">
    <property type="entry name" value="P-loop_NTPase"/>
</dbReference>
<protein>
    <submittedName>
        <fullName evidence="3">MoxR family ATPase</fullName>
    </submittedName>
</protein>
<evidence type="ECO:0000313" key="3">
    <source>
        <dbReference type="EMBL" id="MCC2220619.1"/>
    </source>
</evidence>
<evidence type="ECO:0000313" key="4">
    <source>
        <dbReference type="Proteomes" id="UP001198200"/>
    </source>
</evidence>
<evidence type="ECO:0000259" key="1">
    <source>
        <dbReference type="Pfam" id="PF07726"/>
    </source>
</evidence>
<dbReference type="Pfam" id="PF07726">
    <property type="entry name" value="AAA_3"/>
    <property type="match status" value="1"/>
</dbReference>